<dbReference type="InterPro" id="IPR054189">
    <property type="entry name" value="DUF6894"/>
</dbReference>
<dbReference type="EMBL" id="JACIJK010000022">
    <property type="protein sequence ID" value="MBB5717056.1"/>
    <property type="molecule type" value="Genomic_DNA"/>
</dbReference>
<evidence type="ECO:0000313" key="2">
    <source>
        <dbReference type="EMBL" id="MBB5717056.1"/>
    </source>
</evidence>
<evidence type="ECO:0000259" key="1">
    <source>
        <dbReference type="Pfam" id="PF21834"/>
    </source>
</evidence>
<gene>
    <name evidence="2" type="ORF">FHS94_003930</name>
</gene>
<dbReference type="AlphaFoldDB" id="A0A7W9BHN7"/>
<comment type="caution">
    <text evidence="2">The sequence shown here is derived from an EMBL/GenBank/DDBJ whole genome shotgun (WGS) entry which is preliminary data.</text>
</comment>
<proteinExistence type="predicted"/>
<keyword evidence="3" id="KW-1185">Reference proteome</keyword>
<dbReference type="RefSeq" id="WP_425506204.1">
    <property type="nucleotide sequence ID" value="NZ_JACIJK010000022.1"/>
</dbReference>
<sequence>MPRYHLHVLSDLHALDREGWELPNLELALREAVQGARELIAASILAGEPVCRQHRIEITDTEGEHLSTVRFGDLVDLRP</sequence>
<reference evidence="2 3" key="1">
    <citation type="submission" date="2020-08" db="EMBL/GenBank/DDBJ databases">
        <title>Genomic Encyclopedia of Type Strains, Phase IV (KMG-IV): sequencing the most valuable type-strain genomes for metagenomic binning, comparative biology and taxonomic classification.</title>
        <authorList>
            <person name="Goeker M."/>
        </authorList>
    </citation>
    <scope>NUCLEOTIDE SEQUENCE [LARGE SCALE GENOMIC DNA]</scope>
    <source>
        <strain evidence="2 3">DSM 100044</strain>
    </source>
</reference>
<organism evidence="2 3">
    <name type="scientific">Sphingomonas aerophila</name>
    <dbReference type="NCBI Taxonomy" id="1344948"/>
    <lineage>
        <taxon>Bacteria</taxon>
        <taxon>Pseudomonadati</taxon>
        <taxon>Pseudomonadota</taxon>
        <taxon>Alphaproteobacteria</taxon>
        <taxon>Sphingomonadales</taxon>
        <taxon>Sphingomonadaceae</taxon>
        <taxon>Sphingomonas</taxon>
    </lineage>
</organism>
<dbReference type="Proteomes" id="UP000546200">
    <property type="component" value="Unassembled WGS sequence"/>
</dbReference>
<name>A0A7W9BHN7_9SPHN</name>
<accession>A0A7W9BHN7</accession>
<dbReference type="Pfam" id="PF21834">
    <property type="entry name" value="DUF6894"/>
    <property type="match status" value="1"/>
</dbReference>
<evidence type="ECO:0000313" key="3">
    <source>
        <dbReference type="Proteomes" id="UP000546200"/>
    </source>
</evidence>
<feature type="domain" description="DUF6894" evidence="1">
    <location>
        <begin position="3"/>
        <end position="71"/>
    </location>
</feature>
<protein>
    <recommendedName>
        <fullName evidence="1">DUF6894 domain-containing protein</fullName>
    </recommendedName>
</protein>